<dbReference type="RefSeq" id="WP_171078318.1">
    <property type="nucleotide sequence ID" value="NZ_BNBU01000001.1"/>
</dbReference>
<accession>A0A7Y7B053</accession>
<organism evidence="1 2">
    <name type="scientific">Streptomyces morookaense</name>
    <name type="common">Streptoverticillium morookaense</name>
    <dbReference type="NCBI Taxonomy" id="1970"/>
    <lineage>
        <taxon>Bacteria</taxon>
        <taxon>Bacillati</taxon>
        <taxon>Actinomycetota</taxon>
        <taxon>Actinomycetes</taxon>
        <taxon>Kitasatosporales</taxon>
        <taxon>Streptomycetaceae</taxon>
        <taxon>Streptomyces</taxon>
    </lineage>
</organism>
<dbReference type="EMBL" id="JABBXF010000004">
    <property type="protein sequence ID" value="NVK76522.1"/>
    <property type="molecule type" value="Genomic_DNA"/>
</dbReference>
<gene>
    <name evidence="1" type="ORF">HG542_02480</name>
</gene>
<reference evidence="1 2" key="1">
    <citation type="submission" date="2020-04" db="EMBL/GenBank/DDBJ databases">
        <title>Draft Genome Sequence of Streptomyces morookaense DSM 40503, an 8-azaguanine-producing strain.</title>
        <authorList>
            <person name="Qi J."/>
            <person name="Gao J.-M."/>
        </authorList>
    </citation>
    <scope>NUCLEOTIDE SEQUENCE [LARGE SCALE GENOMIC DNA]</scope>
    <source>
        <strain evidence="1 2">DSM 40503</strain>
    </source>
</reference>
<sequence length="73" mass="7341">MGTVVAVGEETGVAGFALAGAVLRPAAQAEEVRAVWRSLPAGTSLVILTPAAAEALGDEALECRDPLTVVMPP</sequence>
<evidence type="ECO:0000313" key="1">
    <source>
        <dbReference type="EMBL" id="NVK76522.1"/>
    </source>
</evidence>
<dbReference type="Proteomes" id="UP000587462">
    <property type="component" value="Unassembled WGS sequence"/>
</dbReference>
<dbReference type="AlphaFoldDB" id="A0A7Y7B053"/>
<proteinExistence type="predicted"/>
<protein>
    <submittedName>
        <fullName evidence="1">Uncharacterized protein</fullName>
    </submittedName>
</protein>
<keyword evidence="2" id="KW-1185">Reference proteome</keyword>
<evidence type="ECO:0000313" key="2">
    <source>
        <dbReference type="Proteomes" id="UP000587462"/>
    </source>
</evidence>
<name>A0A7Y7B053_STRMO</name>
<comment type="caution">
    <text evidence="1">The sequence shown here is derived from an EMBL/GenBank/DDBJ whole genome shotgun (WGS) entry which is preliminary data.</text>
</comment>